<dbReference type="Pfam" id="PF05443">
    <property type="entry name" value="ROS_MUCR"/>
    <property type="match status" value="1"/>
</dbReference>
<keyword evidence="4" id="KW-1185">Reference proteome</keyword>
<protein>
    <submittedName>
        <fullName evidence="3">MucR family transcriptional regulator</fullName>
    </submittedName>
</protein>
<evidence type="ECO:0000313" key="4">
    <source>
        <dbReference type="Proteomes" id="UP000297535"/>
    </source>
</evidence>
<proteinExistence type="inferred from homology"/>
<dbReference type="InterPro" id="IPR008807">
    <property type="entry name" value="ROS_MUCR"/>
</dbReference>
<evidence type="ECO:0000313" key="3">
    <source>
        <dbReference type="EMBL" id="TGE01965.1"/>
    </source>
</evidence>
<dbReference type="GO" id="GO:0003677">
    <property type="term" value="F:DNA binding"/>
    <property type="evidence" value="ECO:0007669"/>
    <property type="project" value="InterPro"/>
</dbReference>
<dbReference type="EMBL" id="SRLB01000002">
    <property type="protein sequence ID" value="TGE01965.1"/>
    <property type="molecule type" value="Genomic_DNA"/>
</dbReference>
<dbReference type="Gene3D" id="1.10.10.1550">
    <property type="entry name" value="ROS/MUCR transcriptional regulator protein"/>
    <property type="match status" value="1"/>
</dbReference>
<name>A0A4Z0NYL8_9HYPH</name>
<evidence type="ECO:0000256" key="2">
    <source>
        <dbReference type="SAM" id="MobiDB-lite"/>
    </source>
</evidence>
<dbReference type="Proteomes" id="UP000297535">
    <property type="component" value="Unassembled WGS sequence"/>
</dbReference>
<dbReference type="GO" id="GO:0008270">
    <property type="term" value="F:zinc ion binding"/>
    <property type="evidence" value="ECO:0007669"/>
    <property type="project" value="InterPro"/>
</dbReference>
<reference evidence="3 4" key="1">
    <citation type="submission" date="2019-04" db="EMBL/GenBank/DDBJ databases">
        <authorList>
            <person name="Feng G."/>
            <person name="Zhu H."/>
        </authorList>
    </citation>
    <scope>NUCLEOTIDE SEQUENCE [LARGE SCALE GENOMIC DNA]</scope>
    <source>
        <strain evidence="3 4">6HR-1</strain>
    </source>
</reference>
<comment type="similarity">
    <text evidence="1">Belongs to the ros/MucR family.</text>
</comment>
<dbReference type="GO" id="GO:0006355">
    <property type="term" value="P:regulation of DNA-templated transcription"/>
    <property type="evidence" value="ECO:0007669"/>
    <property type="project" value="InterPro"/>
</dbReference>
<dbReference type="InterPro" id="IPR041920">
    <property type="entry name" value="ROS/MUCR_sf"/>
</dbReference>
<feature type="region of interest" description="Disordered" evidence="2">
    <location>
        <begin position="124"/>
        <end position="157"/>
    </location>
</feature>
<accession>A0A4Z0NYL8</accession>
<sequence length="208" mass="23528">MNMRLLGISADIVSAYVTRNHIPATEIPRLLSAVHTMLNRLETQSTPMAEKPVPPVPIRRTVTPDHIISLENGKPYKTLIRHLAAHGLTPEQYRQKWSLPHDYPMIAENYAASRSNLSRASAINQPRCSNEASAGTSETDELPNIFAPESENKPEKPKLLSLAEQLDIQGKRWIQHSMNRIKEESNSKDPNLRAAYERMMQLSDKLPF</sequence>
<comment type="caution">
    <text evidence="3">The sequence shown here is derived from an EMBL/GenBank/DDBJ whole genome shotgun (WGS) entry which is preliminary data.</text>
</comment>
<organism evidence="3 4">
    <name type="scientific">Methylobacterium nonmethylotrophicum</name>
    <dbReference type="NCBI Taxonomy" id="1141884"/>
    <lineage>
        <taxon>Bacteria</taxon>
        <taxon>Pseudomonadati</taxon>
        <taxon>Pseudomonadota</taxon>
        <taxon>Alphaproteobacteria</taxon>
        <taxon>Hyphomicrobiales</taxon>
        <taxon>Methylobacteriaceae</taxon>
        <taxon>Methylobacterium</taxon>
    </lineage>
</organism>
<feature type="compositionally biased region" description="Polar residues" evidence="2">
    <location>
        <begin position="124"/>
        <end position="137"/>
    </location>
</feature>
<dbReference type="AlphaFoldDB" id="A0A4Z0NYL8"/>
<gene>
    <name evidence="3" type="ORF">EU555_04685</name>
</gene>
<evidence type="ECO:0000256" key="1">
    <source>
        <dbReference type="ARBA" id="ARBA00007031"/>
    </source>
</evidence>
<dbReference type="OrthoDB" id="9809693at2"/>